<protein>
    <recommendedName>
        <fullName evidence="2">Armadillo repeat-containing protein 8</fullName>
    </recommendedName>
</protein>
<dbReference type="Gene3D" id="1.25.10.10">
    <property type="entry name" value="Leucine-rich Repeat Variant"/>
    <property type="match status" value="1"/>
</dbReference>
<accession>A0A0H5RAB1</accession>
<organism evidence="1">
    <name type="scientific">Spongospora subterranea</name>
    <dbReference type="NCBI Taxonomy" id="70186"/>
    <lineage>
        <taxon>Eukaryota</taxon>
        <taxon>Sar</taxon>
        <taxon>Rhizaria</taxon>
        <taxon>Endomyxa</taxon>
        <taxon>Phytomyxea</taxon>
        <taxon>Plasmodiophorida</taxon>
        <taxon>Plasmodiophoridae</taxon>
        <taxon>Spongospora</taxon>
    </lineage>
</organism>
<dbReference type="EMBL" id="HACM01011755">
    <property type="protein sequence ID" value="CRZ12197.1"/>
    <property type="molecule type" value="Transcribed_RNA"/>
</dbReference>
<evidence type="ECO:0000313" key="1">
    <source>
        <dbReference type="EMBL" id="CRZ11090.1"/>
    </source>
</evidence>
<proteinExistence type="predicted"/>
<dbReference type="InterPro" id="IPR016024">
    <property type="entry name" value="ARM-type_fold"/>
</dbReference>
<dbReference type="InterPro" id="IPR011989">
    <property type="entry name" value="ARM-like"/>
</dbReference>
<reference evidence="1" key="1">
    <citation type="submission" date="2015-04" db="EMBL/GenBank/DDBJ databases">
        <title>The genome sequence of the plant pathogenic Rhizarian Plasmodiophora brassicae reveals insights in its biotrophic life cycle and the origin of chitin synthesis.</title>
        <authorList>
            <person name="Schwelm A."/>
            <person name="Fogelqvist J."/>
            <person name="Knaust A."/>
            <person name="Julke S."/>
            <person name="Lilja T."/>
            <person name="Dhandapani V."/>
            <person name="Bonilla-Rosso G."/>
            <person name="Karlsson M."/>
            <person name="Shevchenko A."/>
            <person name="Choi S.R."/>
            <person name="Kim H.G."/>
            <person name="Park J.Y."/>
            <person name="Lim Y.P."/>
            <person name="Ludwig-Muller J."/>
            <person name="Dixelius C."/>
        </authorList>
    </citation>
    <scope>NUCLEOTIDE SEQUENCE</scope>
    <source>
        <tissue evidence="1">Potato root galls</tissue>
    </source>
</reference>
<evidence type="ECO:0008006" key="2">
    <source>
        <dbReference type="Google" id="ProtNLM"/>
    </source>
</evidence>
<dbReference type="EMBL" id="HACM01010648">
    <property type="protein sequence ID" value="CRZ11090.1"/>
    <property type="molecule type" value="Transcribed_RNA"/>
</dbReference>
<dbReference type="SUPFAM" id="SSF48371">
    <property type="entry name" value="ARM repeat"/>
    <property type="match status" value="1"/>
</dbReference>
<dbReference type="Pfam" id="PF00514">
    <property type="entry name" value="Arm"/>
    <property type="match status" value="1"/>
</dbReference>
<name>A0A0H5RAB1_9EUKA</name>
<dbReference type="InterPro" id="IPR000225">
    <property type="entry name" value="Armadillo"/>
</dbReference>
<sequence length="218" mass="23056">MSNCIEAKEAIIAAGAIPVLTTLLTHEVKAIASGAAGAIMALSASIKGKQASIDSPKTIPTLCDIVRRTSDDSPLRTNAAICLRHICEQTEALHLVGARLLRYPSVLGQVLGPAAVSRIIEPYIVEKRDRASVVKVLEALVQDEAGCKAAFDCLNVIPFLFDAAAEDDGCTAVLHQICSNCAPARKYFNSLVQKQPTVPAAVESVFRDLDSLSITSAS</sequence>
<dbReference type="AlphaFoldDB" id="A0A0H5RAB1"/>